<dbReference type="Gene3D" id="3.40.50.2000">
    <property type="entry name" value="Glycogen Phosphorylase B"/>
    <property type="match status" value="2"/>
</dbReference>
<dbReference type="Proteomes" id="UP000321405">
    <property type="component" value="Unassembled WGS sequence"/>
</dbReference>
<dbReference type="Pfam" id="PF00534">
    <property type="entry name" value="Glycos_transf_1"/>
    <property type="match status" value="1"/>
</dbReference>
<dbReference type="InterPro" id="IPR001296">
    <property type="entry name" value="Glyco_trans_1"/>
</dbReference>
<dbReference type="Pfam" id="PF13439">
    <property type="entry name" value="Glyco_transf_4"/>
    <property type="match status" value="1"/>
</dbReference>
<proteinExistence type="predicted"/>
<dbReference type="GO" id="GO:0016757">
    <property type="term" value="F:glycosyltransferase activity"/>
    <property type="evidence" value="ECO:0007669"/>
    <property type="project" value="InterPro"/>
</dbReference>
<evidence type="ECO:0000313" key="3">
    <source>
        <dbReference type="EMBL" id="GEL01110.1"/>
    </source>
</evidence>
<dbReference type="SUPFAM" id="SSF53756">
    <property type="entry name" value="UDP-Glycosyltransferase/glycogen phosphorylase"/>
    <property type="match status" value="1"/>
</dbReference>
<dbReference type="InterPro" id="IPR028098">
    <property type="entry name" value="Glyco_trans_4-like_N"/>
</dbReference>
<protein>
    <submittedName>
        <fullName evidence="3">Glycosyl transferase family 1</fullName>
    </submittedName>
</protein>
<evidence type="ECO:0000313" key="4">
    <source>
        <dbReference type="Proteomes" id="UP000321405"/>
    </source>
</evidence>
<evidence type="ECO:0000259" key="1">
    <source>
        <dbReference type="Pfam" id="PF00534"/>
    </source>
</evidence>
<comment type="caution">
    <text evidence="3">The sequence shown here is derived from an EMBL/GenBank/DDBJ whole genome shotgun (WGS) entry which is preliminary data.</text>
</comment>
<keyword evidence="3" id="KW-0808">Transferase</keyword>
<organism evidence="3 4">
    <name type="scientific">Swaminathania salitolerans</name>
    <dbReference type="NCBI Taxonomy" id="182838"/>
    <lineage>
        <taxon>Bacteria</taxon>
        <taxon>Pseudomonadati</taxon>
        <taxon>Pseudomonadota</taxon>
        <taxon>Alphaproteobacteria</taxon>
        <taxon>Acetobacterales</taxon>
        <taxon>Acetobacteraceae</taxon>
        <taxon>Swaminathania</taxon>
    </lineage>
</organism>
<dbReference type="PANTHER" id="PTHR12526">
    <property type="entry name" value="GLYCOSYLTRANSFERASE"/>
    <property type="match status" value="1"/>
</dbReference>
<feature type="domain" description="Glycosyl transferase family 1" evidence="1">
    <location>
        <begin position="194"/>
        <end position="324"/>
    </location>
</feature>
<keyword evidence="4" id="KW-1185">Reference proteome</keyword>
<feature type="domain" description="Glycosyltransferase subfamily 4-like N-terminal" evidence="2">
    <location>
        <begin position="23"/>
        <end position="179"/>
    </location>
</feature>
<name>A0A511BL87_9PROT</name>
<dbReference type="RefSeq" id="WP_222591045.1">
    <property type="nucleotide sequence ID" value="NZ_BJVC01000001.1"/>
</dbReference>
<dbReference type="AlphaFoldDB" id="A0A511BL87"/>
<accession>A0A511BL87</accession>
<evidence type="ECO:0000259" key="2">
    <source>
        <dbReference type="Pfam" id="PF13439"/>
    </source>
</evidence>
<reference evidence="3 4" key="1">
    <citation type="submission" date="2019-07" db="EMBL/GenBank/DDBJ databases">
        <title>Whole genome shotgun sequence of Swaminathania salitolerans NBRC 104436.</title>
        <authorList>
            <person name="Hosoyama A."/>
            <person name="Uohara A."/>
            <person name="Ohji S."/>
            <person name="Ichikawa N."/>
        </authorList>
    </citation>
    <scope>NUCLEOTIDE SEQUENCE [LARGE SCALE GENOMIC DNA]</scope>
    <source>
        <strain evidence="3 4">NBRC 104436</strain>
    </source>
</reference>
<dbReference type="EMBL" id="BJVC01000001">
    <property type="protein sequence ID" value="GEL01110.1"/>
    <property type="molecule type" value="Genomic_DNA"/>
</dbReference>
<gene>
    <name evidence="3" type="ORF">SSA02_02730</name>
</gene>
<sequence>MSSRLRIALVAHPRHPIAEPFKGGMEAHSFHLARGLMERGHDVTLFAAGDSDTRFEIDPLMPVHYDRDYPWENFRADPVLYTVLDKAFGSARHRIFSGRYDVVHNNALHRFVLQSAREKAHPCVTSLHVPPFDALHHFVRESLCPTHCITVTSLRQTLSWWPEGPPQESAVLYNGIDPALWPFAERGGTHGLWCGRITPNKGTHLAVQAAIKAGIPLRMFGYLEQEAYFSEEIAPFLSDRITYGGVVPGAALAKEMREAGVLLFTPCWDEPFGLVAVEAMASGTPVAAFDRGATREIVGDDAGRFAPPGDVDALAKAMQQALLIDRLVPRKRVEACFTHDRMIDSCEALYDRVRHAARAARA</sequence>
<dbReference type="PANTHER" id="PTHR12526:SF595">
    <property type="entry name" value="BLL5217 PROTEIN"/>
    <property type="match status" value="1"/>
</dbReference>